<evidence type="ECO:0000313" key="2">
    <source>
        <dbReference type="Proteomes" id="UP000594508"/>
    </source>
</evidence>
<dbReference type="CDD" id="cd00448">
    <property type="entry name" value="YjgF_YER057c_UK114_family"/>
    <property type="match status" value="1"/>
</dbReference>
<name>A0A7S9WQ45_9BACT</name>
<gene>
    <name evidence="1" type="ORF">CVT00_05810</name>
</gene>
<accession>A0A7S9WQ45</accession>
<dbReference type="EMBL" id="CP060707">
    <property type="protein sequence ID" value="QPH89184.1"/>
    <property type="molecule type" value="Genomic_DNA"/>
</dbReference>
<dbReference type="SUPFAM" id="SSF55298">
    <property type="entry name" value="YjgF-like"/>
    <property type="match status" value="1"/>
</dbReference>
<evidence type="ECO:0000313" key="1">
    <source>
        <dbReference type="EMBL" id="QPH89184.1"/>
    </source>
</evidence>
<reference evidence="1 2" key="1">
    <citation type="journal article" date="2018" name="Emerg. Microbes Infect.">
        <title>Genomic analysis of oral Campylobacter concisus strains identified a potential bacterial molecular marker associated with active Crohn's disease.</title>
        <authorList>
            <person name="Liu F."/>
            <person name="Ma R."/>
            <person name="Tay C.Y.A."/>
            <person name="Octavia S."/>
            <person name="Lan R."/>
            <person name="Chung H.K.L."/>
            <person name="Riordan S.M."/>
            <person name="Grimm M.C."/>
            <person name="Leong R.W."/>
            <person name="Tanaka M.M."/>
            <person name="Connor S."/>
            <person name="Zhang L."/>
        </authorList>
    </citation>
    <scope>NUCLEOTIDE SEQUENCE [LARGE SCALE GENOMIC DNA]</scope>
    <source>
        <strain evidence="1 2">P1CDO2</strain>
    </source>
</reference>
<dbReference type="RefSeq" id="WP_196376835.1">
    <property type="nucleotide sequence ID" value="NZ_CP060707.1"/>
</dbReference>
<organism evidence="1 2">
    <name type="scientific">Campylobacter concisus</name>
    <dbReference type="NCBI Taxonomy" id="199"/>
    <lineage>
        <taxon>Bacteria</taxon>
        <taxon>Pseudomonadati</taxon>
        <taxon>Campylobacterota</taxon>
        <taxon>Epsilonproteobacteria</taxon>
        <taxon>Campylobacterales</taxon>
        <taxon>Campylobacteraceae</taxon>
        <taxon>Campylobacter</taxon>
    </lineage>
</organism>
<dbReference type="GO" id="GO:0005829">
    <property type="term" value="C:cytosol"/>
    <property type="evidence" value="ECO:0007669"/>
    <property type="project" value="TreeGrafter"/>
</dbReference>
<dbReference type="InterPro" id="IPR035959">
    <property type="entry name" value="RutC-like_sf"/>
</dbReference>
<dbReference type="AlphaFoldDB" id="A0A7S9WQ45"/>
<proteinExistence type="predicted"/>
<dbReference type="PANTHER" id="PTHR11803">
    <property type="entry name" value="2-IMINOBUTANOATE/2-IMINOPROPANOATE DEAMINASE RIDA"/>
    <property type="match status" value="1"/>
</dbReference>
<dbReference type="Proteomes" id="UP000594508">
    <property type="component" value="Chromosome"/>
</dbReference>
<sequence length="128" mass="14734">MKNFTKPKFQKEKKAHYSLATEHNGILYISGQLSMDPETRQIPEGLKAQTRQALKNLDNVLNLANATRNDILMCRIYTPDIDFWDEIDDEYALFFGDHKPARVVVPTNKLHFGCLLEIEATAILDRKI</sequence>
<dbReference type="InterPro" id="IPR006175">
    <property type="entry name" value="YjgF/YER057c/UK114"/>
</dbReference>
<dbReference type="Gene3D" id="3.30.1330.40">
    <property type="entry name" value="RutC-like"/>
    <property type="match status" value="1"/>
</dbReference>
<dbReference type="Pfam" id="PF01042">
    <property type="entry name" value="Ribonuc_L-PSP"/>
    <property type="match status" value="1"/>
</dbReference>
<dbReference type="PANTHER" id="PTHR11803:SF39">
    <property type="entry name" value="2-IMINOBUTANOATE_2-IMINOPROPANOATE DEAMINASE"/>
    <property type="match status" value="1"/>
</dbReference>
<dbReference type="GO" id="GO:0019239">
    <property type="term" value="F:deaminase activity"/>
    <property type="evidence" value="ECO:0007669"/>
    <property type="project" value="TreeGrafter"/>
</dbReference>
<protein>
    <submittedName>
        <fullName evidence="1">RidA family protein</fullName>
    </submittedName>
</protein>